<dbReference type="Pfam" id="PF04138">
    <property type="entry name" value="GtrA_DPMS_TM"/>
    <property type="match status" value="1"/>
</dbReference>
<keyword evidence="9" id="KW-0328">Glycosyltransferase</keyword>
<organism evidence="9 10">
    <name type="scientific">Microbacterium croceum</name>
    <dbReference type="NCBI Taxonomy" id="2851645"/>
    <lineage>
        <taxon>Bacteria</taxon>
        <taxon>Bacillati</taxon>
        <taxon>Actinomycetota</taxon>
        <taxon>Actinomycetes</taxon>
        <taxon>Micrococcales</taxon>
        <taxon>Microbacteriaceae</taxon>
        <taxon>Microbacterium</taxon>
    </lineage>
</organism>
<dbReference type="Pfam" id="PF00535">
    <property type="entry name" value="Glycos_transf_2"/>
    <property type="match status" value="1"/>
</dbReference>
<reference evidence="9 10" key="1">
    <citation type="submission" date="2021-06" db="EMBL/GenBank/DDBJ databases">
        <title>Genome-based taxonomic framework of Microbacterium strains isolated from marine environment, the description of four new species and reclassification of four preexisting species.</title>
        <authorList>
            <person name="Lee S.D."/>
            <person name="Kim S.-M."/>
            <person name="Byeon Y.-S."/>
            <person name="Yang H.L."/>
            <person name="Kim I.S."/>
        </authorList>
    </citation>
    <scope>NUCLEOTIDE SEQUENCE [LARGE SCALE GENOMIC DNA]</scope>
    <source>
        <strain evidence="9 10">SSW1-49</strain>
    </source>
</reference>
<dbReference type="InterPro" id="IPR007267">
    <property type="entry name" value="GtrA_DPMS_TM"/>
</dbReference>
<dbReference type="InterPro" id="IPR001173">
    <property type="entry name" value="Glyco_trans_2-like"/>
</dbReference>
<dbReference type="EMBL" id="JAHWXN010000001">
    <property type="protein sequence ID" value="MCK2035578.1"/>
    <property type="molecule type" value="Genomic_DNA"/>
</dbReference>
<evidence type="ECO:0000256" key="2">
    <source>
        <dbReference type="ARBA" id="ARBA00006739"/>
    </source>
</evidence>
<evidence type="ECO:0000256" key="1">
    <source>
        <dbReference type="ARBA" id="ARBA00004141"/>
    </source>
</evidence>
<gene>
    <name evidence="9" type="ORF">KZC51_05440</name>
</gene>
<protein>
    <submittedName>
        <fullName evidence="9">Glycosyltransferase</fullName>
        <ecNumber evidence="9">2.4.-.-</ecNumber>
    </submittedName>
</protein>
<proteinExistence type="inferred from homology"/>
<dbReference type="InterPro" id="IPR029044">
    <property type="entry name" value="Nucleotide-diphossugar_trans"/>
</dbReference>
<dbReference type="EC" id="2.4.-.-" evidence="9"/>
<sequence>MRPPISRPCTGIRGFPTPQEPVRRWVPQASEAGGGRRVGTAVTVIVPTFNERDNVAELVERTAAALRGRDAEILFVDDSSDDTADEVARVAADAPVPVRVIHRTDNTGGLGGAVVVGLAAAGSDICIVMDGDLQHPPELLPALLDRFAEGGADVVAASRYVGGGDTSGLGTAVRFGVSRAATWLTRAMFPIRLARSTDPMTGFFLVDRRRLDVASLRPQGFKILLEILARTDLRIAEIPMEFAERRHGTSKASLRQGVTFVAHLARLRFGKMSLFAMIGVIGAVANIGIMWLLVALGVPYIWAAIIGAEVTIVGNFILQERFVFADMRTDARGLGLRFATSFTFNNVEAAVRIPVMALMVESWHISSVLATGLTLVVAFFARFLFHSLVVYAPRRRAAEGREPRADTATLRIIRAVDAEAMKPGEL</sequence>
<keyword evidence="10" id="KW-1185">Reference proteome</keyword>
<feature type="transmembrane region" description="Helical" evidence="6">
    <location>
        <begin position="274"/>
        <end position="294"/>
    </location>
</feature>
<comment type="subcellular location">
    <subcellularLocation>
        <location evidence="1">Membrane</location>
        <topology evidence="1">Multi-pass membrane protein</topology>
    </subcellularLocation>
</comment>
<evidence type="ECO:0000256" key="5">
    <source>
        <dbReference type="ARBA" id="ARBA00023136"/>
    </source>
</evidence>
<evidence type="ECO:0000313" key="10">
    <source>
        <dbReference type="Proteomes" id="UP001300096"/>
    </source>
</evidence>
<evidence type="ECO:0000259" key="7">
    <source>
        <dbReference type="Pfam" id="PF00535"/>
    </source>
</evidence>
<keyword evidence="5 6" id="KW-0472">Membrane</keyword>
<dbReference type="GO" id="GO:0016757">
    <property type="term" value="F:glycosyltransferase activity"/>
    <property type="evidence" value="ECO:0007669"/>
    <property type="project" value="UniProtKB-KW"/>
</dbReference>
<evidence type="ECO:0000256" key="4">
    <source>
        <dbReference type="ARBA" id="ARBA00022989"/>
    </source>
</evidence>
<accession>A0ABT0FBZ4</accession>
<evidence type="ECO:0000256" key="3">
    <source>
        <dbReference type="ARBA" id="ARBA00022692"/>
    </source>
</evidence>
<dbReference type="Gene3D" id="3.90.550.10">
    <property type="entry name" value="Spore Coat Polysaccharide Biosynthesis Protein SpsA, Chain A"/>
    <property type="match status" value="1"/>
</dbReference>
<keyword evidence="3 6" id="KW-0812">Transmembrane</keyword>
<comment type="similarity">
    <text evidence="2">Belongs to the glycosyltransferase 2 family.</text>
</comment>
<dbReference type="SUPFAM" id="SSF53448">
    <property type="entry name" value="Nucleotide-diphospho-sugar transferases"/>
    <property type="match status" value="1"/>
</dbReference>
<evidence type="ECO:0000259" key="8">
    <source>
        <dbReference type="Pfam" id="PF04138"/>
    </source>
</evidence>
<comment type="caution">
    <text evidence="9">The sequence shown here is derived from an EMBL/GenBank/DDBJ whole genome shotgun (WGS) entry which is preliminary data.</text>
</comment>
<evidence type="ECO:0000313" key="9">
    <source>
        <dbReference type="EMBL" id="MCK2035578.1"/>
    </source>
</evidence>
<dbReference type="PANTHER" id="PTHR48090">
    <property type="entry name" value="UNDECAPRENYL-PHOSPHATE 4-DEOXY-4-FORMAMIDO-L-ARABINOSE TRANSFERASE-RELATED"/>
    <property type="match status" value="1"/>
</dbReference>
<dbReference type="InterPro" id="IPR050256">
    <property type="entry name" value="Glycosyltransferase_2"/>
</dbReference>
<dbReference type="PANTHER" id="PTHR48090:SF7">
    <property type="entry name" value="RFBJ PROTEIN"/>
    <property type="match status" value="1"/>
</dbReference>
<feature type="transmembrane region" description="Helical" evidence="6">
    <location>
        <begin position="365"/>
        <end position="385"/>
    </location>
</feature>
<name>A0ABT0FBZ4_9MICO</name>
<feature type="domain" description="Glycosyltransferase 2-like" evidence="7">
    <location>
        <begin position="43"/>
        <end position="179"/>
    </location>
</feature>
<keyword evidence="4 6" id="KW-1133">Transmembrane helix</keyword>
<evidence type="ECO:0000256" key="6">
    <source>
        <dbReference type="SAM" id="Phobius"/>
    </source>
</evidence>
<feature type="domain" description="GtrA/DPMS transmembrane" evidence="8">
    <location>
        <begin position="275"/>
        <end position="390"/>
    </location>
</feature>
<feature type="transmembrane region" description="Helical" evidence="6">
    <location>
        <begin position="300"/>
        <end position="318"/>
    </location>
</feature>
<dbReference type="Proteomes" id="UP001300096">
    <property type="component" value="Unassembled WGS sequence"/>
</dbReference>
<keyword evidence="9" id="KW-0808">Transferase</keyword>